<dbReference type="KEGG" id="crie:AK829_08775"/>
<dbReference type="Proteomes" id="UP000060016">
    <property type="component" value="Chromosome"/>
</dbReference>
<feature type="compositionally biased region" description="Polar residues" evidence="1">
    <location>
        <begin position="1"/>
        <end position="15"/>
    </location>
</feature>
<protein>
    <submittedName>
        <fullName evidence="2">Uncharacterized protein</fullName>
    </submittedName>
</protein>
<dbReference type="AlphaFoldDB" id="A0A0K1REU2"/>
<dbReference type="EMBL" id="CP012342">
    <property type="protein sequence ID" value="AKV59955.1"/>
    <property type="molecule type" value="Genomic_DNA"/>
</dbReference>
<dbReference type="PATRIC" id="fig|156976.3.peg.1758"/>
<evidence type="ECO:0000313" key="2">
    <source>
        <dbReference type="EMBL" id="AKV59955.1"/>
    </source>
</evidence>
<feature type="region of interest" description="Disordered" evidence="1">
    <location>
        <begin position="1"/>
        <end position="21"/>
    </location>
</feature>
<reference evidence="2 3" key="1">
    <citation type="submission" date="2015-08" db="EMBL/GenBank/DDBJ databases">
        <authorList>
            <person name="Babu N.S."/>
            <person name="Beckwith C.J."/>
            <person name="Beseler K.G."/>
            <person name="Brison A."/>
            <person name="Carone J.V."/>
            <person name="Caskin T.P."/>
            <person name="Diamond M."/>
            <person name="Durham M.E."/>
            <person name="Foxe J.M."/>
            <person name="Go M."/>
            <person name="Henderson B.A."/>
            <person name="Jones I.B."/>
            <person name="McGettigan J.A."/>
            <person name="Micheletti S.J."/>
            <person name="Nasrallah M.E."/>
            <person name="Ortiz D."/>
            <person name="Piller C.R."/>
            <person name="Privatt S.R."/>
            <person name="Schneider S.L."/>
            <person name="Sharp S."/>
            <person name="Smith T.C."/>
            <person name="Stanton J.D."/>
            <person name="Ullery H.E."/>
            <person name="Wilson R.J."/>
            <person name="Serrano M.G."/>
            <person name="Buck G."/>
            <person name="Lee V."/>
            <person name="Wang Y."/>
            <person name="Carvalho R."/>
            <person name="Voegtly L."/>
            <person name="Shi R."/>
            <person name="Duckworth R."/>
            <person name="Johnson A."/>
            <person name="Loviza R."/>
            <person name="Walstead R."/>
            <person name="Shah Z."/>
            <person name="Kiflezghi M."/>
            <person name="Wade K."/>
            <person name="Ball S.L."/>
            <person name="Bradley K.W."/>
            <person name="Asai D.J."/>
            <person name="Bowman C.A."/>
            <person name="Russell D.A."/>
            <person name="Pope W.H."/>
            <person name="Jacobs-Sera D."/>
            <person name="Hendrix R.W."/>
            <person name="Hatfull G.F."/>
        </authorList>
    </citation>
    <scope>NUCLEOTIDE SEQUENCE [LARGE SCALE GENOMIC DNA]</scope>
    <source>
        <strain evidence="2 3">PUDD_83A45</strain>
    </source>
</reference>
<dbReference type="SUPFAM" id="SSF50494">
    <property type="entry name" value="Trypsin-like serine proteases"/>
    <property type="match status" value="1"/>
</dbReference>
<proteinExistence type="predicted"/>
<evidence type="ECO:0000313" key="3">
    <source>
        <dbReference type="Proteomes" id="UP000060016"/>
    </source>
</evidence>
<gene>
    <name evidence="2" type="ORF">AK829_08775</name>
</gene>
<accession>A0A0K1REU2</accession>
<sequence length="224" mass="23744">MNPTHVSQSKTSTGEGPSAPVELTTLKDYRTLRPGEVSFDVAGQPICKDGSTTGRTCGTQLFRNRDGVFSWNLNYIQGDSGGVNYDPRDGSVIGVTSMVLGPLGKAQAADRIVEEAFGIPDGQVNEHFTLAPSNAPHADFLPATEEFGGLEGQINELNRGYVPPNPNEKLDQAIANAQADANRVAQDAARGQFNPAEVGNLAGQHVGEITRWAQLSVAHSFGAL</sequence>
<name>A0A0K1REU2_9CORY</name>
<dbReference type="InterPro" id="IPR009003">
    <property type="entry name" value="Peptidase_S1_PA"/>
</dbReference>
<keyword evidence="3" id="KW-1185">Reference proteome</keyword>
<evidence type="ECO:0000256" key="1">
    <source>
        <dbReference type="SAM" id="MobiDB-lite"/>
    </source>
</evidence>
<organism evidence="2 3">
    <name type="scientific">Corynebacterium riegelii</name>
    <dbReference type="NCBI Taxonomy" id="156976"/>
    <lineage>
        <taxon>Bacteria</taxon>
        <taxon>Bacillati</taxon>
        <taxon>Actinomycetota</taxon>
        <taxon>Actinomycetes</taxon>
        <taxon>Mycobacteriales</taxon>
        <taxon>Corynebacteriaceae</taxon>
        <taxon>Corynebacterium</taxon>
    </lineage>
</organism>